<comment type="caution">
    <text evidence="1">The sequence shown here is derived from an EMBL/GenBank/DDBJ whole genome shotgun (WGS) entry which is preliminary data.</text>
</comment>
<dbReference type="AlphaFoldDB" id="A0A6L2PFA8"/>
<proteinExistence type="predicted"/>
<feature type="non-terminal residue" evidence="1">
    <location>
        <position position="1"/>
    </location>
</feature>
<name>A0A6L2PFA8_COPFO</name>
<dbReference type="PANTHER" id="PTHR46114">
    <property type="entry name" value="APPLE DOMAIN-CONTAINING PROTEIN"/>
    <property type="match status" value="1"/>
</dbReference>
<dbReference type="OrthoDB" id="8063408at2759"/>
<keyword evidence="2" id="KW-1185">Reference proteome</keyword>
<dbReference type="InParanoid" id="A0A6L2PFA8"/>
<evidence type="ECO:0000313" key="2">
    <source>
        <dbReference type="Proteomes" id="UP000502823"/>
    </source>
</evidence>
<gene>
    <name evidence="1" type="ORF">Cfor_00897</name>
</gene>
<organism evidence="1 2">
    <name type="scientific">Coptotermes formosanus</name>
    <name type="common">Formosan subterranean termite</name>
    <dbReference type="NCBI Taxonomy" id="36987"/>
    <lineage>
        <taxon>Eukaryota</taxon>
        <taxon>Metazoa</taxon>
        <taxon>Ecdysozoa</taxon>
        <taxon>Arthropoda</taxon>
        <taxon>Hexapoda</taxon>
        <taxon>Insecta</taxon>
        <taxon>Pterygota</taxon>
        <taxon>Neoptera</taxon>
        <taxon>Polyneoptera</taxon>
        <taxon>Dictyoptera</taxon>
        <taxon>Blattodea</taxon>
        <taxon>Blattoidea</taxon>
        <taxon>Termitoidae</taxon>
        <taxon>Rhinotermitidae</taxon>
        <taxon>Coptotermes</taxon>
    </lineage>
</organism>
<sequence>DVVYCNDADGLFGVLGHVYNPEEWRLFTDSLKSQLEVVLLHSGNIYPSVLLAYSVHMKESRESMCTLLNCNDCDMFKWKICGDLKVLGLLLGMQQGYTKYCCFLRVWDSCDKKHHYICTDWPQRHFHSSINEHFL</sequence>
<dbReference type="EMBL" id="BLKM01000199">
    <property type="protein sequence ID" value="GFG30150.1"/>
    <property type="molecule type" value="Genomic_DNA"/>
</dbReference>
<reference evidence="2" key="1">
    <citation type="submission" date="2020-01" db="EMBL/GenBank/DDBJ databases">
        <title>Draft genome sequence of the Termite Coptotermes fromosanus.</title>
        <authorList>
            <person name="Itakura S."/>
            <person name="Yosikawa Y."/>
            <person name="Umezawa K."/>
        </authorList>
    </citation>
    <scope>NUCLEOTIDE SEQUENCE [LARGE SCALE GENOMIC DNA]</scope>
</reference>
<dbReference type="Proteomes" id="UP000502823">
    <property type="component" value="Unassembled WGS sequence"/>
</dbReference>
<accession>A0A6L2PFA8</accession>
<protein>
    <submittedName>
        <fullName evidence="1">Uncharacterized protein</fullName>
    </submittedName>
</protein>
<evidence type="ECO:0000313" key="1">
    <source>
        <dbReference type="EMBL" id="GFG30150.1"/>
    </source>
</evidence>
<dbReference type="PANTHER" id="PTHR46114:SF1">
    <property type="entry name" value="ZAD DOMAIN-CONTAINING PROTEIN"/>
    <property type="match status" value="1"/>
</dbReference>